<evidence type="ECO:0000259" key="2">
    <source>
        <dbReference type="Pfam" id="PF04542"/>
    </source>
</evidence>
<dbReference type="SUPFAM" id="SSF54427">
    <property type="entry name" value="NTF2-like"/>
    <property type="match status" value="1"/>
</dbReference>
<dbReference type="Pfam" id="PF04542">
    <property type="entry name" value="Sigma70_r2"/>
    <property type="match status" value="1"/>
</dbReference>
<feature type="domain" description="RNA polymerase sigma-70 region 2" evidence="2">
    <location>
        <begin position="5"/>
        <end position="69"/>
    </location>
</feature>
<dbReference type="NCBIfam" id="TIGR02937">
    <property type="entry name" value="sigma70-ECF"/>
    <property type="match status" value="1"/>
</dbReference>
<dbReference type="Proteomes" id="UP000253426">
    <property type="component" value="Unassembled WGS sequence"/>
</dbReference>
<dbReference type="InterPro" id="IPR014284">
    <property type="entry name" value="RNA_pol_sigma-70_dom"/>
</dbReference>
<dbReference type="InterPro" id="IPR032710">
    <property type="entry name" value="NTF2-like_dom_sf"/>
</dbReference>
<accession>A0A366HT50</accession>
<dbReference type="Gene3D" id="3.10.450.50">
    <property type="match status" value="1"/>
</dbReference>
<dbReference type="InterPro" id="IPR052704">
    <property type="entry name" value="ECF_Sigma-70_Domain"/>
</dbReference>
<dbReference type="Gene3D" id="1.10.1740.10">
    <property type="match status" value="1"/>
</dbReference>
<dbReference type="InterPro" id="IPR013249">
    <property type="entry name" value="RNA_pol_sigma70_r4_t2"/>
</dbReference>
<gene>
    <name evidence="4" type="ORF">DES53_102490</name>
</gene>
<evidence type="ECO:0000259" key="3">
    <source>
        <dbReference type="Pfam" id="PF08281"/>
    </source>
</evidence>
<dbReference type="GO" id="GO:0006352">
    <property type="term" value="P:DNA-templated transcription initiation"/>
    <property type="evidence" value="ECO:0007669"/>
    <property type="project" value="InterPro"/>
</dbReference>
<dbReference type="GO" id="GO:0003677">
    <property type="term" value="F:DNA binding"/>
    <property type="evidence" value="ECO:0007669"/>
    <property type="project" value="InterPro"/>
</dbReference>
<dbReference type="InterPro" id="IPR007627">
    <property type="entry name" value="RNA_pol_sigma70_r2"/>
</dbReference>
<dbReference type="InterPro" id="IPR013325">
    <property type="entry name" value="RNA_pol_sigma_r2"/>
</dbReference>
<dbReference type="InterPro" id="IPR013324">
    <property type="entry name" value="RNA_pol_sigma_r3/r4-like"/>
</dbReference>
<dbReference type="InterPro" id="IPR036388">
    <property type="entry name" value="WH-like_DNA-bd_sf"/>
</dbReference>
<keyword evidence="5" id="KW-1185">Reference proteome</keyword>
<dbReference type="NCBIfam" id="TIGR02957">
    <property type="entry name" value="SigX4"/>
    <property type="match status" value="1"/>
</dbReference>
<evidence type="ECO:0000313" key="5">
    <source>
        <dbReference type="Proteomes" id="UP000253426"/>
    </source>
</evidence>
<sequence length="294" mass="33136">MLEVFTEHRKTLFGIAYRMLGRVSEAEDMVQEVWIRWQKQDASAIDSPKSWLVSTMTRLCIDQLRSARREREEYYGVWLPEPLMQASGNEPDKAAAVSDSLTMAFMMMLESLDPVERATFLLREVFDYDYADTAAIVGKSEVNCRQIVRRAKAQLQARPQSNLTPNAQAQRLVEQFFRAADTGRIEELLSMLTEDATLYSDGGGRVRAAGRPICSADHVSRFLAGIWPRLPEDTEWRAATVNGRAGAILRAQGDIYGAFAFDIDHLRVQKVYFVLNPEKLRHLAGAWEQGTGGG</sequence>
<name>A0A366HT50_9BACT</name>
<reference evidence="4 5" key="1">
    <citation type="submission" date="2018-06" db="EMBL/GenBank/DDBJ databases">
        <title>Genomic Encyclopedia of Type Strains, Phase IV (KMG-IV): sequencing the most valuable type-strain genomes for metagenomic binning, comparative biology and taxonomic classification.</title>
        <authorList>
            <person name="Goeker M."/>
        </authorList>
    </citation>
    <scope>NUCLEOTIDE SEQUENCE [LARGE SCALE GENOMIC DNA]</scope>
    <source>
        <strain evidence="4 5">DSM 25532</strain>
    </source>
</reference>
<dbReference type="InterPro" id="IPR014303">
    <property type="entry name" value="RNA_pol_sigma-70_ECF"/>
</dbReference>
<comment type="caution">
    <text evidence="4">The sequence shown here is derived from an EMBL/GenBank/DDBJ whole genome shotgun (WGS) entry which is preliminary data.</text>
</comment>
<dbReference type="SUPFAM" id="SSF88946">
    <property type="entry name" value="Sigma2 domain of RNA polymerase sigma factors"/>
    <property type="match status" value="1"/>
</dbReference>
<dbReference type="OrthoDB" id="3211555at2"/>
<dbReference type="EMBL" id="QNRR01000002">
    <property type="protein sequence ID" value="RBP46104.1"/>
    <property type="molecule type" value="Genomic_DNA"/>
</dbReference>
<dbReference type="SUPFAM" id="SSF88659">
    <property type="entry name" value="Sigma3 and sigma4 domains of RNA polymerase sigma factors"/>
    <property type="match status" value="1"/>
</dbReference>
<evidence type="ECO:0000256" key="1">
    <source>
        <dbReference type="ARBA" id="ARBA00011344"/>
    </source>
</evidence>
<dbReference type="RefSeq" id="WP_113957643.1">
    <property type="nucleotide sequence ID" value="NZ_QNRR01000002.1"/>
</dbReference>
<proteinExistence type="predicted"/>
<dbReference type="NCBIfam" id="NF007214">
    <property type="entry name" value="PRK09636.1"/>
    <property type="match status" value="1"/>
</dbReference>
<evidence type="ECO:0000313" key="4">
    <source>
        <dbReference type="EMBL" id="RBP46104.1"/>
    </source>
</evidence>
<organism evidence="4 5">
    <name type="scientific">Roseimicrobium gellanilyticum</name>
    <dbReference type="NCBI Taxonomy" id="748857"/>
    <lineage>
        <taxon>Bacteria</taxon>
        <taxon>Pseudomonadati</taxon>
        <taxon>Verrucomicrobiota</taxon>
        <taxon>Verrucomicrobiia</taxon>
        <taxon>Verrucomicrobiales</taxon>
        <taxon>Verrucomicrobiaceae</taxon>
        <taxon>Roseimicrobium</taxon>
    </lineage>
</organism>
<dbReference type="Pfam" id="PF08281">
    <property type="entry name" value="Sigma70_r4_2"/>
    <property type="match status" value="1"/>
</dbReference>
<protein>
    <submittedName>
        <fullName evidence="4">RNA polymerase sigma-70 factor (ECF subfamily)</fullName>
    </submittedName>
</protein>
<dbReference type="Gene3D" id="1.10.10.10">
    <property type="entry name" value="Winged helix-like DNA-binding domain superfamily/Winged helix DNA-binding domain"/>
    <property type="match status" value="1"/>
</dbReference>
<comment type="subunit">
    <text evidence="1">Interacts transiently with the RNA polymerase catalytic core formed by RpoA, RpoB, RpoC and RpoZ (2 alpha, 1 beta, 1 beta' and 1 omega subunit) to form the RNA polymerase holoenzyme that can initiate transcription.</text>
</comment>
<dbReference type="PANTHER" id="PTHR30173:SF36">
    <property type="entry name" value="ECF RNA POLYMERASE SIGMA FACTOR SIGJ"/>
    <property type="match status" value="1"/>
</dbReference>
<dbReference type="AlphaFoldDB" id="A0A366HT50"/>
<dbReference type="PANTHER" id="PTHR30173">
    <property type="entry name" value="SIGMA 19 FACTOR"/>
    <property type="match status" value="1"/>
</dbReference>
<feature type="domain" description="RNA polymerase sigma factor 70 region 4 type 2" evidence="3">
    <location>
        <begin position="103"/>
        <end position="155"/>
    </location>
</feature>
<dbReference type="GO" id="GO:0016987">
    <property type="term" value="F:sigma factor activity"/>
    <property type="evidence" value="ECO:0007669"/>
    <property type="project" value="InterPro"/>
</dbReference>